<evidence type="ECO:0000313" key="5">
    <source>
        <dbReference type="EMBL" id="MBA4724142.1"/>
    </source>
</evidence>
<dbReference type="GO" id="GO:0006281">
    <property type="term" value="P:DNA repair"/>
    <property type="evidence" value="ECO:0007669"/>
    <property type="project" value="TreeGrafter"/>
</dbReference>
<evidence type="ECO:0000256" key="1">
    <source>
        <dbReference type="ARBA" id="ARBA00022723"/>
    </source>
</evidence>
<dbReference type="Pfam" id="PF13419">
    <property type="entry name" value="HAD_2"/>
    <property type="match status" value="1"/>
</dbReference>
<dbReference type="GO" id="GO:0005829">
    <property type="term" value="C:cytosol"/>
    <property type="evidence" value="ECO:0007669"/>
    <property type="project" value="TreeGrafter"/>
</dbReference>
<dbReference type="InterPro" id="IPR050155">
    <property type="entry name" value="HAD-like_hydrolase_sf"/>
</dbReference>
<evidence type="ECO:0000313" key="6">
    <source>
        <dbReference type="Proteomes" id="UP000585327"/>
    </source>
</evidence>
<accession>A0A838YNM6</accession>
<keyword evidence="3" id="KW-0460">Magnesium</keyword>
<dbReference type="GO" id="GO:0046872">
    <property type="term" value="F:metal ion binding"/>
    <property type="evidence" value="ECO:0007669"/>
    <property type="project" value="UniProtKB-KW"/>
</dbReference>
<dbReference type="InterPro" id="IPR006439">
    <property type="entry name" value="HAD-SF_hydro_IA"/>
</dbReference>
<dbReference type="Gene3D" id="3.40.50.1000">
    <property type="entry name" value="HAD superfamily/HAD-like"/>
    <property type="match status" value="1"/>
</dbReference>
<dbReference type="Proteomes" id="UP000585327">
    <property type="component" value="Unassembled WGS sequence"/>
</dbReference>
<gene>
    <name evidence="5" type="ORF">H2021_02880</name>
</gene>
<dbReference type="PANTHER" id="PTHR43434:SF23">
    <property type="entry name" value="PHOSPHOGLYCOLATE PHOSPHATASE"/>
    <property type="match status" value="1"/>
</dbReference>
<dbReference type="GO" id="GO:0008967">
    <property type="term" value="F:phosphoglycolate phosphatase activity"/>
    <property type="evidence" value="ECO:0007669"/>
    <property type="project" value="TreeGrafter"/>
</dbReference>
<evidence type="ECO:0000256" key="2">
    <source>
        <dbReference type="ARBA" id="ARBA00022801"/>
    </source>
</evidence>
<protein>
    <submittedName>
        <fullName evidence="5">HAD-IA family hydrolase</fullName>
    </submittedName>
</protein>
<keyword evidence="1" id="KW-0479">Metal-binding</keyword>
<dbReference type="PANTHER" id="PTHR43434">
    <property type="entry name" value="PHOSPHOGLYCOLATE PHOSPHATASE"/>
    <property type="match status" value="1"/>
</dbReference>
<organism evidence="5 6">
    <name type="scientific">SAR86 cluster bacterium</name>
    <dbReference type="NCBI Taxonomy" id="2030880"/>
    <lineage>
        <taxon>Bacteria</taxon>
        <taxon>Pseudomonadati</taxon>
        <taxon>Pseudomonadota</taxon>
        <taxon>Gammaproteobacteria</taxon>
        <taxon>SAR86 cluster</taxon>
    </lineage>
</organism>
<dbReference type="AlphaFoldDB" id="A0A838YNM6"/>
<sequence length="225" mass="25367">MQKNPLANIKLFLFDLDGTLIDTAPDFLTSLNNVLAENNRDLVHLDDIRQFISDGSGKLVEVGFGIDNDHEQFQQLKSALLREYKKNLTSLSKLFDGVKDLIDYLNDKNIVYGIVTNKPLEYAKPIIEFFDELRDCKILICPDHLRKAKPDPEGINLACDKLDINPNFACYVGDHDVDIAAGLAANVPVFACEYGYGSFEKGSQSNEIRIMHPSEIIQFIEKINE</sequence>
<comment type="caution">
    <text evidence="5">The sequence shown here is derived from an EMBL/GenBank/DDBJ whole genome shotgun (WGS) entry which is preliminary data.</text>
</comment>
<evidence type="ECO:0000256" key="3">
    <source>
        <dbReference type="ARBA" id="ARBA00022842"/>
    </source>
</evidence>
<dbReference type="SFLD" id="SFLDG01129">
    <property type="entry name" value="C1.5:_HAD__Beta-PGM__Phosphata"/>
    <property type="match status" value="1"/>
</dbReference>
<dbReference type="Gene3D" id="1.10.150.240">
    <property type="entry name" value="Putative phosphatase, domain 2"/>
    <property type="match status" value="1"/>
</dbReference>
<reference evidence="5 6" key="1">
    <citation type="submission" date="2020-06" db="EMBL/GenBank/DDBJ databases">
        <title>Dysbiosis in marine aquaculture revealed through microbiome analysis: reverse ecology for environmental sustainability.</title>
        <authorList>
            <person name="Haro-Moreno J.M."/>
            <person name="Coutinho F.H."/>
            <person name="Zaragoza-Solas A."/>
            <person name="Picazo A."/>
            <person name="Almagro-Moreno S."/>
            <person name="Lopez-Perez M."/>
        </authorList>
    </citation>
    <scope>NUCLEOTIDE SEQUENCE [LARGE SCALE GENOMIC DNA]</scope>
    <source>
        <strain evidence="5">MCMED-G42</strain>
    </source>
</reference>
<dbReference type="InterPro" id="IPR023198">
    <property type="entry name" value="PGP-like_dom2"/>
</dbReference>
<name>A0A838YNM6_9GAMM</name>
<dbReference type="EMBL" id="JACETM010000024">
    <property type="protein sequence ID" value="MBA4724142.1"/>
    <property type="molecule type" value="Genomic_DNA"/>
</dbReference>
<evidence type="ECO:0000256" key="4">
    <source>
        <dbReference type="ARBA" id="ARBA00023277"/>
    </source>
</evidence>
<dbReference type="NCBIfam" id="TIGR01549">
    <property type="entry name" value="HAD-SF-IA-v1"/>
    <property type="match status" value="1"/>
</dbReference>
<dbReference type="SFLD" id="SFLDS00003">
    <property type="entry name" value="Haloacid_Dehalogenase"/>
    <property type="match status" value="1"/>
</dbReference>
<dbReference type="InterPro" id="IPR041492">
    <property type="entry name" value="HAD_2"/>
</dbReference>
<proteinExistence type="predicted"/>
<keyword evidence="2 5" id="KW-0378">Hydrolase</keyword>
<dbReference type="SUPFAM" id="SSF56784">
    <property type="entry name" value="HAD-like"/>
    <property type="match status" value="1"/>
</dbReference>
<keyword evidence="4" id="KW-0119">Carbohydrate metabolism</keyword>
<dbReference type="InterPro" id="IPR023214">
    <property type="entry name" value="HAD_sf"/>
</dbReference>
<dbReference type="InterPro" id="IPR036412">
    <property type="entry name" value="HAD-like_sf"/>
</dbReference>